<dbReference type="Pfam" id="PF21983">
    <property type="entry name" value="NikA-like"/>
    <property type="match status" value="1"/>
</dbReference>
<name>A0ABT4LZJ3_9BURK</name>
<dbReference type="EMBL" id="JAPWHE010000001">
    <property type="protein sequence ID" value="MCZ4328479.1"/>
    <property type="molecule type" value="Genomic_DNA"/>
</dbReference>
<organism evidence="1 2">
    <name type="scientific">Castellaniella denitrificans</name>
    <dbReference type="NCBI Taxonomy" id="56119"/>
    <lineage>
        <taxon>Bacteria</taxon>
        <taxon>Pseudomonadati</taxon>
        <taxon>Pseudomonadota</taxon>
        <taxon>Betaproteobacteria</taxon>
        <taxon>Burkholderiales</taxon>
        <taxon>Alcaligenaceae</taxon>
        <taxon>Castellaniella</taxon>
    </lineage>
</organism>
<reference evidence="1" key="1">
    <citation type="submission" date="2022-12" db="EMBL/GenBank/DDBJ databases">
        <title>Bacterial isolates from different developmental stages of Nematostella vectensis.</title>
        <authorList>
            <person name="Fraune S."/>
        </authorList>
    </citation>
    <scope>NUCLEOTIDE SEQUENCE</scope>
    <source>
        <strain evidence="1">G21619-S1</strain>
    </source>
</reference>
<dbReference type="RefSeq" id="WP_269355783.1">
    <property type="nucleotide sequence ID" value="NZ_JAPWHE010000001.1"/>
</dbReference>
<dbReference type="Proteomes" id="UP001068379">
    <property type="component" value="Unassembled WGS sequence"/>
</dbReference>
<keyword evidence="2" id="KW-1185">Reference proteome</keyword>
<dbReference type="InterPro" id="IPR053842">
    <property type="entry name" value="NikA-like"/>
</dbReference>
<protein>
    <submittedName>
        <fullName evidence="1">Uncharacterized protein</fullName>
    </submittedName>
</protein>
<evidence type="ECO:0000313" key="2">
    <source>
        <dbReference type="Proteomes" id="UP001068379"/>
    </source>
</evidence>
<gene>
    <name evidence="1" type="ORF">O4H32_00740</name>
</gene>
<accession>A0ABT4LZJ3</accession>
<comment type="caution">
    <text evidence="1">The sequence shown here is derived from an EMBL/GenBank/DDBJ whole genome shotgun (WGS) entry which is preliminary data.</text>
</comment>
<evidence type="ECO:0000313" key="1">
    <source>
        <dbReference type="EMBL" id="MCZ4328479.1"/>
    </source>
</evidence>
<proteinExistence type="predicted"/>
<sequence>MSEPLSEVIRIRVSHSQAMRLQQAAALAGLSFSDYIRRRLTHADALADELALLRQAVHQLDGLQEARAGAIEAALLVRQQARPEHRAQVENTMQMLGVEPLARMP</sequence>